<sequence>MKRQYLLLLLLVSLPAAADEAVFFRCTDAGGSLTIQSVPCPAGSEQRIQRISAPVRAPAAVENAPAAPTPDYRMPPLPQEGDEDSGLLDSAALRPETPVAALDDAGPPKPPLPEIYQCVSAEGGRYLHEREPAPPRCESLALTGLGGSHAPSNAASCEVVRDACEPVAEEQRCSSWQQRFRDARGRERFAAPENQAAATAERARLEAVLADSDCPVP</sequence>
<dbReference type="EMBL" id="NIVS01000020">
    <property type="protein sequence ID" value="OWQ53947.1"/>
    <property type="molecule type" value="Genomic_DNA"/>
</dbReference>
<proteinExistence type="predicted"/>
<dbReference type="Proteomes" id="UP000198157">
    <property type="component" value="Unassembled WGS sequence"/>
</dbReference>
<protein>
    <recommendedName>
        <fullName evidence="3">DUF4124 domain-containing protein</fullName>
    </recommendedName>
</protein>
<evidence type="ECO:0000259" key="3">
    <source>
        <dbReference type="Pfam" id="PF13511"/>
    </source>
</evidence>
<dbReference type="Pfam" id="PF13511">
    <property type="entry name" value="DUF4124"/>
    <property type="match status" value="1"/>
</dbReference>
<dbReference type="AlphaFoldDB" id="A0A246HMM3"/>
<evidence type="ECO:0000313" key="5">
    <source>
        <dbReference type="Proteomes" id="UP000198157"/>
    </source>
</evidence>
<evidence type="ECO:0000313" key="4">
    <source>
        <dbReference type="EMBL" id="OWQ53947.1"/>
    </source>
</evidence>
<feature type="signal peptide" evidence="2">
    <location>
        <begin position="1"/>
        <end position="18"/>
    </location>
</feature>
<feature type="compositionally biased region" description="Low complexity" evidence="1">
    <location>
        <begin position="59"/>
        <end position="70"/>
    </location>
</feature>
<organism evidence="4 5">
    <name type="scientific">Stenotrophomonas maltophilia</name>
    <name type="common">Pseudomonas maltophilia</name>
    <name type="synonym">Xanthomonas maltophilia</name>
    <dbReference type="NCBI Taxonomy" id="40324"/>
    <lineage>
        <taxon>Bacteria</taxon>
        <taxon>Pseudomonadati</taxon>
        <taxon>Pseudomonadota</taxon>
        <taxon>Gammaproteobacteria</taxon>
        <taxon>Lysobacterales</taxon>
        <taxon>Lysobacteraceae</taxon>
        <taxon>Stenotrophomonas</taxon>
        <taxon>Stenotrophomonas maltophilia group</taxon>
    </lineage>
</organism>
<dbReference type="OrthoDB" id="5974493at2"/>
<gene>
    <name evidence="4" type="ORF">CEE60_09790</name>
</gene>
<accession>A0A246HMM3</accession>
<name>A0A246HMM3_STEMA</name>
<reference evidence="4 5" key="1">
    <citation type="submission" date="2017-06" db="EMBL/GenBank/DDBJ databases">
        <authorList>
            <person name="Kim H.J."/>
            <person name="Triplett B.A."/>
        </authorList>
    </citation>
    <scope>NUCLEOTIDE SEQUENCE [LARGE SCALE GENOMIC DNA]</scope>
    <source>
        <strain evidence="4 5">13146</strain>
    </source>
</reference>
<feature type="domain" description="DUF4124" evidence="3">
    <location>
        <begin position="10"/>
        <end position="63"/>
    </location>
</feature>
<feature type="chain" id="PRO_5012715642" description="DUF4124 domain-containing protein" evidence="2">
    <location>
        <begin position="19"/>
        <end position="217"/>
    </location>
</feature>
<keyword evidence="2" id="KW-0732">Signal</keyword>
<comment type="caution">
    <text evidence="4">The sequence shown here is derived from an EMBL/GenBank/DDBJ whole genome shotgun (WGS) entry which is preliminary data.</text>
</comment>
<evidence type="ECO:0000256" key="2">
    <source>
        <dbReference type="SAM" id="SignalP"/>
    </source>
</evidence>
<dbReference type="InterPro" id="IPR025392">
    <property type="entry name" value="DUF4124"/>
</dbReference>
<feature type="region of interest" description="Disordered" evidence="1">
    <location>
        <begin position="59"/>
        <end position="87"/>
    </location>
</feature>
<evidence type="ECO:0000256" key="1">
    <source>
        <dbReference type="SAM" id="MobiDB-lite"/>
    </source>
</evidence>